<dbReference type="OrthoDB" id="9800260at2"/>
<protein>
    <submittedName>
        <fullName evidence="7">Ferredoxin like protein</fullName>
    </submittedName>
</protein>
<dbReference type="PANTHER" id="PTHR43082">
    <property type="entry name" value="FERREDOXIN-LIKE"/>
    <property type="match status" value="1"/>
</dbReference>
<accession>A0A1G6N000</accession>
<keyword evidence="1" id="KW-0813">Transport</keyword>
<keyword evidence="4" id="KW-0408">Iron</keyword>
<dbReference type="PROSITE" id="PS51379">
    <property type="entry name" value="4FE4S_FER_2"/>
    <property type="match status" value="1"/>
</dbReference>
<proteinExistence type="predicted"/>
<evidence type="ECO:0000313" key="8">
    <source>
        <dbReference type="Proteomes" id="UP000199039"/>
    </source>
</evidence>
<keyword evidence="8" id="KW-1185">Reference proteome</keyword>
<evidence type="ECO:0000256" key="4">
    <source>
        <dbReference type="ARBA" id="ARBA00023004"/>
    </source>
</evidence>
<dbReference type="GO" id="GO:0051536">
    <property type="term" value="F:iron-sulfur cluster binding"/>
    <property type="evidence" value="ECO:0007669"/>
    <property type="project" value="UniProtKB-KW"/>
</dbReference>
<evidence type="ECO:0000256" key="2">
    <source>
        <dbReference type="ARBA" id="ARBA00022723"/>
    </source>
</evidence>
<keyword evidence="2" id="KW-0479">Metal-binding</keyword>
<evidence type="ECO:0000313" key="7">
    <source>
        <dbReference type="EMBL" id="SDC61143.1"/>
    </source>
</evidence>
<dbReference type="InterPro" id="IPR017896">
    <property type="entry name" value="4Fe4S_Fe-S-bd"/>
</dbReference>
<dbReference type="SUPFAM" id="SSF54862">
    <property type="entry name" value="4Fe-4S ferredoxins"/>
    <property type="match status" value="1"/>
</dbReference>
<reference evidence="7 8" key="1">
    <citation type="submission" date="2016-09" db="EMBL/GenBank/DDBJ databases">
        <authorList>
            <person name="Capua I."/>
            <person name="De Benedictis P."/>
            <person name="Joannis T."/>
            <person name="Lombin L.H."/>
            <person name="Cattoli G."/>
        </authorList>
    </citation>
    <scope>NUCLEOTIDE SEQUENCE [LARGE SCALE GENOMIC DNA]</scope>
    <source>
        <strain evidence="7 8">ISLP-3</strain>
    </source>
</reference>
<keyword evidence="3" id="KW-0249">Electron transport</keyword>
<gene>
    <name evidence="7" type="ORF">SAMN05216410_2017</name>
</gene>
<sequence>MKKTTIPERLARNRYVTDEEESHIHVDQEIARRTGTGKAIVAICPAKVYAEEADGTISVEYAACSECGACLAIAAPGALTWRYPRGGMGIQLRQG</sequence>
<dbReference type="EMBL" id="FMYH01000003">
    <property type="protein sequence ID" value="SDC61143.1"/>
    <property type="molecule type" value="Genomic_DNA"/>
</dbReference>
<dbReference type="PANTHER" id="PTHR43082:SF3">
    <property type="entry name" value="FERREDOXIN-LIKE PROTEIN YDIT"/>
    <property type="match status" value="1"/>
</dbReference>
<dbReference type="STRING" id="1814289.SAMN05216410_2017"/>
<feature type="domain" description="4Fe-4S ferredoxin-type" evidence="6">
    <location>
        <begin position="55"/>
        <end position="84"/>
    </location>
</feature>
<dbReference type="Proteomes" id="UP000199039">
    <property type="component" value="Unassembled WGS sequence"/>
</dbReference>
<dbReference type="RefSeq" id="WP_093182888.1">
    <property type="nucleotide sequence ID" value="NZ_FMYH01000003.1"/>
</dbReference>
<organism evidence="7 8">
    <name type="scientific">Sanguibacter gelidistatuariae</name>
    <dbReference type="NCBI Taxonomy" id="1814289"/>
    <lineage>
        <taxon>Bacteria</taxon>
        <taxon>Bacillati</taxon>
        <taxon>Actinomycetota</taxon>
        <taxon>Actinomycetes</taxon>
        <taxon>Micrococcales</taxon>
        <taxon>Sanguibacteraceae</taxon>
        <taxon>Sanguibacter</taxon>
    </lineage>
</organism>
<evidence type="ECO:0000256" key="3">
    <source>
        <dbReference type="ARBA" id="ARBA00022982"/>
    </source>
</evidence>
<evidence type="ECO:0000259" key="6">
    <source>
        <dbReference type="PROSITE" id="PS51379"/>
    </source>
</evidence>
<dbReference type="GO" id="GO:0005506">
    <property type="term" value="F:iron ion binding"/>
    <property type="evidence" value="ECO:0007669"/>
    <property type="project" value="InterPro"/>
</dbReference>
<dbReference type="Gene3D" id="3.30.70.20">
    <property type="match status" value="1"/>
</dbReference>
<evidence type="ECO:0000256" key="5">
    <source>
        <dbReference type="ARBA" id="ARBA00023014"/>
    </source>
</evidence>
<dbReference type="InterPro" id="IPR012206">
    <property type="entry name" value="Fd_FixX"/>
</dbReference>
<dbReference type="PIRSF" id="PIRSF036548">
    <property type="entry name" value="Fdx_FixX"/>
    <property type="match status" value="1"/>
</dbReference>
<keyword evidence="5" id="KW-0411">Iron-sulfur</keyword>
<evidence type="ECO:0000256" key="1">
    <source>
        <dbReference type="ARBA" id="ARBA00022448"/>
    </source>
</evidence>
<dbReference type="AlphaFoldDB" id="A0A1G6N000"/>
<name>A0A1G6N000_9MICO</name>